<feature type="transmembrane region" description="Helical" evidence="1">
    <location>
        <begin position="24"/>
        <end position="45"/>
    </location>
</feature>
<dbReference type="EMBL" id="FOYS01000002">
    <property type="protein sequence ID" value="SFR43341.1"/>
    <property type="molecule type" value="Genomic_DNA"/>
</dbReference>
<keyword evidence="1" id="KW-0472">Membrane</keyword>
<feature type="transmembrane region" description="Helical" evidence="1">
    <location>
        <begin position="51"/>
        <end position="75"/>
    </location>
</feature>
<name>A0A1I6GMH6_9EURY</name>
<evidence type="ECO:0000313" key="2">
    <source>
        <dbReference type="EMBL" id="SFR43341.1"/>
    </source>
</evidence>
<keyword evidence="1" id="KW-0812">Transmembrane</keyword>
<evidence type="ECO:0000256" key="1">
    <source>
        <dbReference type="SAM" id="Phobius"/>
    </source>
</evidence>
<dbReference type="RefSeq" id="WP_089878052.1">
    <property type="nucleotide sequence ID" value="NZ_FOYS01000002.1"/>
</dbReference>
<protein>
    <submittedName>
        <fullName evidence="2">Uncharacterized protein</fullName>
    </submittedName>
</protein>
<proteinExistence type="predicted"/>
<keyword evidence="1" id="KW-1133">Transmembrane helix</keyword>
<evidence type="ECO:0000313" key="3">
    <source>
        <dbReference type="Proteomes" id="UP000243250"/>
    </source>
</evidence>
<gene>
    <name evidence="2" type="ORF">SAMN04488124_1264</name>
</gene>
<organism evidence="2 3">
    <name type="scientific">Halogeometricum limi</name>
    <dbReference type="NCBI Taxonomy" id="555875"/>
    <lineage>
        <taxon>Archaea</taxon>
        <taxon>Methanobacteriati</taxon>
        <taxon>Methanobacteriota</taxon>
        <taxon>Stenosarchaea group</taxon>
        <taxon>Halobacteria</taxon>
        <taxon>Halobacteriales</taxon>
        <taxon>Haloferacaceae</taxon>
        <taxon>Halogeometricum</taxon>
    </lineage>
</organism>
<keyword evidence="3" id="KW-1185">Reference proteome</keyword>
<dbReference type="STRING" id="555875.SAMN04488124_1264"/>
<dbReference type="Proteomes" id="UP000243250">
    <property type="component" value="Unassembled WGS sequence"/>
</dbReference>
<accession>A0A1I6GMH6</accession>
<sequence>MVVFTVGVGGAKSHPNSHAVRDHYLLGVVGLVVAALAMFAAYSLLVSVANLVPLLSTTFLAFVGIVLWVFVWMALDVVYGRYTGDRYVE</sequence>
<dbReference type="AlphaFoldDB" id="A0A1I6GMH6"/>
<reference evidence="3" key="1">
    <citation type="submission" date="2016-10" db="EMBL/GenBank/DDBJ databases">
        <authorList>
            <person name="Varghese N."/>
            <person name="Submissions S."/>
        </authorList>
    </citation>
    <scope>NUCLEOTIDE SEQUENCE [LARGE SCALE GENOMIC DNA]</scope>
    <source>
        <strain evidence="3">CGMCC 1.8711</strain>
    </source>
</reference>